<dbReference type="InterPro" id="IPR007833">
    <property type="entry name" value="Capsule_polysaccharide_synth"/>
</dbReference>
<keyword evidence="2" id="KW-0808">Transferase</keyword>
<dbReference type="Gene3D" id="3.90.550.10">
    <property type="entry name" value="Spore Coat Polysaccharide Biosynthesis Protein SpsA, Chain A"/>
    <property type="match status" value="1"/>
</dbReference>
<dbReference type="InterPro" id="IPR029044">
    <property type="entry name" value="Nucleotide-diphossugar_trans"/>
</dbReference>
<sequence>MPESMHIVFTLTRDYLPYAAVTLASVRHHLREGDEAVFHILHGGDIGPADEAEFLGKLPSGTAANQVRFTRVEDHFDVAGRARYLPIRTPAAYYRLYIPELFPHLDRLLYLDADLVACRDLRELYDLDMTGVALAGVEDYYGKTLAQCLFLLEDAVYLNGGVLLWNLREIDRANWWERVDFFLSGNHKYVMNGSDQDVLALLLQEKMKRLDPCWNVQVRELEDRRNITAVCGVHNSMTPENCRRAFRTPGIAHYVEGSKPWSATPPASHPDPLRKRWFFYAKMTGYYGEAWKAYETQKFPARQRASQLAAWPVSEPAFPWNEAVKAALKNNLLRQLNEQEREKEFSLDELATKPDRRLLSPHPREVIRGAGPLGLFGLLFHTACIDALRQPDDLDGAEGFVQHVFRDNWKLEEHVCLNAAAIEGRLDGYFAEIAFLTSVLHVTDDFTIPLKYRRAYGFIVDDRGFYFDAFLPGSLERYLHSESSALDAQEAARCRAAMRYIVENKLTKYNFPTLHTPALLREPDRKVLVVDQSYGDASITRGLAEPHSFAAMLEAAVRENPEATVIVKTHPDTATGLSAGYYDTLSEGGRIRKLTEVVNPHVIFPYVDKVYVCTSQLGFEALMAGKPVVTFGMPIYAGWGLTDDRAHCPRQTRKRTRKLSLEELFYGLYIRFCAYFNPYAPEPCTLEEFMAHLVRLRAEYWDFAARRKP</sequence>
<evidence type="ECO:0000256" key="2">
    <source>
        <dbReference type="ARBA" id="ARBA00022679"/>
    </source>
</evidence>
<gene>
    <name evidence="4" type="ORF">KL86DPRO_20209</name>
</gene>
<dbReference type="AlphaFoldDB" id="A0A212JWH6"/>
<dbReference type="CDD" id="cd04194">
    <property type="entry name" value="GT8_A4GalT_like"/>
    <property type="match status" value="1"/>
</dbReference>
<keyword evidence="1" id="KW-0328">Glycosyltransferase</keyword>
<dbReference type="GO" id="GO:0046872">
    <property type="term" value="F:metal ion binding"/>
    <property type="evidence" value="ECO:0007669"/>
    <property type="project" value="UniProtKB-KW"/>
</dbReference>
<dbReference type="CDD" id="cd16440">
    <property type="entry name" value="beta_Kdo_transferase_KpsC_1"/>
    <property type="match status" value="1"/>
</dbReference>
<proteinExistence type="predicted"/>
<protein>
    <submittedName>
        <fullName evidence="4">Uncharacterized protein</fullName>
    </submittedName>
</protein>
<dbReference type="Pfam" id="PF05159">
    <property type="entry name" value="Capsule_synth"/>
    <property type="match status" value="1"/>
</dbReference>
<dbReference type="GO" id="GO:0016757">
    <property type="term" value="F:glycosyltransferase activity"/>
    <property type="evidence" value="ECO:0007669"/>
    <property type="project" value="UniProtKB-KW"/>
</dbReference>
<dbReference type="PANTHER" id="PTHR13778:SF47">
    <property type="entry name" value="LIPOPOLYSACCHARIDE 1,3-GALACTOSYLTRANSFERASE"/>
    <property type="match status" value="1"/>
</dbReference>
<keyword evidence="3" id="KW-0479">Metal-binding</keyword>
<organism evidence="4">
    <name type="scientific">uncultured delta proteobacterium</name>
    <dbReference type="NCBI Taxonomy" id="34034"/>
    <lineage>
        <taxon>Bacteria</taxon>
        <taxon>Deltaproteobacteria</taxon>
        <taxon>environmental samples</taxon>
    </lineage>
</organism>
<evidence type="ECO:0000256" key="1">
    <source>
        <dbReference type="ARBA" id="ARBA00022676"/>
    </source>
</evidence>
<dbReference type="InterPro" id="IPR050748">
    <property type="entry name" value="Glycosyltrans_8_dom-fam"/>
</dbReference>
<dbReference type="InterPro" id="IPR002495">
    <property type="entry name" value="Glyco_trans_8"/>
</dbReference>
<dbReference type="SUPFAM" id="SSF53448">
    <property type="entry name" value="Nucleotide-diphospho-sugar transferases"/>
    <property type="match status" value="1"/>
</dbReference>
<reference evidence="4" key="1">
    <citation type="submission" date="2016-04" db="EMBL/GenBank/DDBJ databases">
        <authorList>
            <person name="Evans L.H."/>
            <person name="Alamgir A."/>
            <person name="Owens N."/>
            <person name="Weber N.D."/>
            <person name="Virtaneva K."/>
            <person name="Barbian K."/>
            <person name="Babar A."/>
            <person name="Rosenke K."/>
        </authorList>
    </citation>
    <scope>NUCLEOTIDE SEQUENCE</scope>
    <source>
        <strain evidence="4">86</strain>
    </source>
</reference>
<dbReference type="PANTHER" id="PTHR13778">
    <property type="entry name" value="GLYCOSYLTRANSFERASE 8 DOMAIN-CONTAINING PROTEIN"/>
    <property type="match status" value="1"/>
</dbReference>
<evidence type="ECO:0000313" key="4">
    <source>
        <dbReference type="EMBL" id="SBW03820.1"/>
    </source>
</evidence>
<dbReference type="GO" id="GO:0000271">
    <property type="term" value="P:polysaccharide biosynthetic process"/>
    <property type="evidence" value="ECO:0007669"/>
    <property type="project" value="InterPro"/>
</dbReference>
<name>A0A212JWH6_9DELT</name>
<dbReference type="GO" id="GO:0015774">
    <property type="term" value="P:polysaccharide transport"/>
    <property type="evidence" value="ECO:0007669"/>
    <property type="project" value="InterPro"/>
</dbReference>
<accession>A0A212JWH6</accession>
<evidence type="ECO:0000256" key="3">
    <source>
        <dbReference type="ARBA" id="ARBA00022723"/>
    </source>
</evidence>
<dbReference type="EMBL" id="FLUQ01000002">
    <property type="protein sequence ID" value="SBW03820.1"/>
    <property type="molecule type" value="Genomic_DNA"/>
</dbReference>
<dbReference type="Pfam" id="PF01501">
    <property type="entry name" value="Glyco_transf_8"/>
    <property type="match status" value="1"/>
</dbReference>